<dbReference type="Gene3D" id="3.30.565.10">
    <property type="entry name" value="Histidine kinase-like ATPase, C-terminal domain"/>
    <property type="match status" value="1"/>
</dbReference>
<dbReference type="Gene3D" id="3.30.450.20">
    <property type="entry name" value="PAS domain"/>
    <property type="match status" value="1"/>
</dbReference>
<dbReference type="SMART" id="SM00388">
    <property type="entry name" value="HisKA"/>
    <property type="match status" value="1"/>
</dbReference>
<feature type="coiled-coil region" evidence="9">
    <location>
        <begin position="209"/>
        <end position="236"/>
    </location>
</feature>
<dbReference type="CDD" id="cd00082">
    <property type="entry name" value="HisKA"/>
    <property type="match status" value="1"/>
</dbReference>
<dbReference type="InterPro" id="IPR036097">
    <property type="entry name" value="HisK_dim/P_sf"/>
</dbReference>
<evidence type="ECO:0000256" key="5">
    <source>
        <dbReference type="ARBA" id="ARBA00022679"/>
    </source>
</evidence>
<keyword evidence="4" id="KW-0597">Phosphoprotein</keyword>
<dbReference type="GO" id="GO:0005886">
    <property type="term" value="C:plasma membrane"/>
    <property type="evidence" value="ECO:0007669"/>
    <property type="project" value="TreeGrafter"/>
</dbReference>
<dbReference type="SUPFAM" id="SSF55785">
    <property type="entry name" value="PYP-like sensor domain (PAS domain)"/>
    <property type="match status" value="1"/>
</dbReference>
<dbReference type="EC" id="2.7.13.3" evidence="3"/>
<evidence type="ECO:0000313" key="13">
    <source>
        <dbReference type="Proteomes" id="UP000255367"/>
    </source>
</evidence>
<name>A0A380NP76_9FIRM</name>
<dbReference type="InterPro" id="IPR036890">
    <property type="entry name" value="HATPase_C_sf"/>
</dbReference>
<gene>
    <name evidence="12" type="primary">phoR</name>
    <name evidence="12" type="ORF">NCTC12020_01608</name>
</gene>
<keyword evidence="10" id="KW-1133">Transmembrane helix</keyword>
<dbReference type="InterPro" id="IPR050351">
    <property type="entry name" value="BphY/WalK/GraS-like"/>
</dbReference>
<dbReference type="InterPro" id="IPR005467">
    <property type="entry name" value="His_kinase_dom"/>
</dbReference>
<accession>A0A380NP76</accession>
<dbReference type="FunFam" id="3.30.565.10:FF:000006">
    <property type="entry name" value="Sensor histidine kinase WalK"/>
    <property type="match status" value="1"/>
</dbReference>
<dbReference type="InterPro" id="IPR004358">
    <property type="entry name" value="Sig_transdc_His_kin-like_C"/>
</dbReference>
<dbReference type="AlphaFoldDB" id="A0A380NP76"/>
<dbReference type="PROSITE" id="PS50109">
    <property type="entry name" value="HIS_KIN"/>
    <property type="match status" value="1"/>
</dbReference>
<dbReference type="SUPFAM" id="SSF55874">
    <property type="entry name" value="ATPase domain of HSP90 chaperone/DNA topoisomerase II/histidine kinase"/>
    <property type="match status" value="1"/>
</dbReference>
<organism evidence="12 13">
    <name type="scientific">Veillonella criceti</name>
    <dbReference type="NCBI Taxonomy" id="103891"/>
    <lineage>
        <taxon>Bacteria</taxon>
        <taxon>Bacillati</taxon>
        <taxon>Bacillota</taxon>
        <taxon>Negativicutes</taxon>
        <taxon>Veillonellales</taxon>
        <taxon>Veillonellaceae</taxon>
        <taxon>Veillonella</taxon>
    </lineage>
</organism>
<dbReference type="Pfam" id="PF00512">
    <property type="entry name" value="HisKA"/>
    <property type="match status" value="1"/>
</dbReference>
<evidence type="ECO:0000256" key="4">
    <source>
        <dbReference type="ARBA" id="ARBA00022553"/>
    </source>
</evidence>
<comment type="subcellular location">
    <subcellularLocation>
        <location evidence="2">Membrane</location>
    </subcellularLocation>
</comment>
<dbReference type="GO" id="GO:0016036">
    <property type="term" value="P:cellular response to phosphate starvation"/>
    <property type="evidence" value="ECO:0007669"/>
    <property type="project" value="TreeGrafter"/>
</dbReference>
<dbReference type="PRINTS" id="PR00344">
    <property type="entry name" value="BCTRLSENSOR"/>
</dbReference>
<dbReference type="GO" id="GO:0000155">
    <property type="term" value="F:phosphorelay sensor kinase activity"/>
    <property type="evidence" value="ECO:0007669"/>
    <property type="project" value="InterPro"/>
</dbReference>
<keyword evidence="10" id="KW-0812">Transmembrane</keyword>
<protein>
    <recommendedName>
        <fullName evidence="3">histidine kinase</fullName>
        <ecNumber evidence="3">2.7.13.3</ecNumber>
    </recommendedName>
</protein>
<dbReference type="Gene3D" id="1.10.287.130">
    <property type="match status" value="1"/>
</dbReference>
<dbReference type="InterPro" id="IPR035965">
    <property type="entry name" value="PAS-like_dom_sf"/>
</dbReference>
<comment type="catalytic activity">
    <reaction evidence="1">
        <text>ATP + protein L-histidine = ADP + protein N-phospho-L-histidine.</text>
        <dbReference type="EC" id="2.7.13.3"/>
    </reaction>
</comment>
<dbReference type="PANTHER" id="PTHR45453:SF1">
    <property type="entry name" value="PHOSPHATE REGULON SENSOR PROTEIN PHOR"/>
    <property type="match status" value="1"/>
</dbReference>
<keyword evidence="9" id="KW-0175">Coiled coil</keyword>
<evidence type="ECO:0000256" key="10">
    <source>
        <dbReference type="SAM" id="Phobius"/>
    </source>
</evidence>
<keyword evidence="6" id="KW-0418">Kinase</keyword>
<evidence type="ECO:0000256" key="9">
    <source>
        <dbReference type="SAM" id="Coils"/>
    </source>
</evidence>
<dbReference type="SUPFAM" id="SSF47384">
    <property type="entry name" value="Homodimeric domain of signal transducing histidine kinase"/>
    <property type="match status" value="1"/>
</dbReference>
<dbReference type="InterPro" id="IPR003594">
    <property type="entry name" value="HATPase_dom"/>
</dbReference>
<feature type="transmembrane region" description="Helical" evidence="10">
    <location>
        <begin position="6"/>
        <end position="29"/>
    </location>
</feature>
<dbReference type="InterPro" id="IPR003661">
    <property type="entry name" value="HisK_dim/P_dom"/>
</dbReference>
<evidence type="ECO:0000256" key="7">
    <source>
        <dbReference type="ARBA" id="ARBA00023012"/>
    </source>
</evidence>
<dbReference type="GO" id="GO:0004721">
    <property type="term" value="F:phosphoprotein phosphatase activity"/>
    <property type="evidence" value="ECO:0007669"/>
    <property type="project" value="TreeGrafter"/>
</dbReference>
<sequence>MRQKFFRALFGLGMLSLVVSTVILSYLFYNNWKADFRTVLYTEGKIIASTGTLTPAHLEAITNATNNTLRITWISYEGKVLYDSSHDAETMDNHLQRPEIAQAILTGEGSDIRDSATLHSISYYEALRMPDNSILRVSRNGSTVYKVIIDAAPGLLTLFVLMSGGCYLLARRWTADAIYPIEEIVKAWTSHGDTKLVIDEAYNEITPLLSRLSFQKNELEAMIVRLQAEKNTLRSIMEEMAEGLLLAELDGTIITYNEHLKEFLNHKSELHGESLLLLSDDVDWRKHVINAMRKHQGGEYLLHKDNQHFHIVFHITEDDRYKGRLLIIISDITQSYLEQQRRHEFTSNVSHELKTPLTTISGYAEILAKGMYPNKEEATVLGGHIHTAALHMQELIDTILKLSRIEDGVSEVLFERTSLRSIINTAWQQLATKRQGKNITLAMTGSSPVFLMSPKLVEEVFINLFDNAIKFSRGIDNHITVHMDLKEGFHIVNITDEGVGIPKDKQSRIFERFYQADPSRNSKREGSGLGLALVKHIMEIHSGSVAVKSEPGEGTTFTLRFKNTEK</sequence>
<reference evidence="12 13" key="1">
    <citation type="submission" date="2018-06" db="EMBL/GenBank/DDBJ databases">
        <authorList>
            <consortium name="Pathogen Informatics"/>
            <person name="Doyle S."/>
        </authorList>
    </citation>
    <scope>NUCLEOTIDE SEQUENCE [LARGE SCALE GENOMIC DNA]</scope>
    <source>
        <strain evidence="12 13">NCTC12020</strain>
    </source>
</reference>
<dbReference type="Proteomes" id="UP000255367">
    <property type="component" value="Unassembled WGS sequence"/>
</dbReference>
<dbReference type="FunFam" id="1.10.287.130:FF:000001">
    <property type="entry name" value="Two-component sensor histidine kinase"/>
    <property type="match status" value="1"/>
</dbReference>
<evidence type="ECO:0000259" key="11">
    <source>
        <dbReference type="PROSITE" id="PS50109"/>
    </source>
</evidence>
<dbReference type="PANTHER" id="PTHR45453">
    <property type="entry name" value="PHOSPHATE REGULON SENSOR PROTEIN PHOR"/>
    <property type="match status" value="1"/>
</dbReference>
<evidence type="ECO:0000313" key="12">
    <source>
        <dbReference type="EMBL" id="SUP44326.1"/>
    </source>
</evidence>
<dbReference type="OrthoDB" id="9813151at2"/>
<dbReference type="Pfam" id="PF02518">
    <property type="entry name" value="HATPase_c"/>
    <property type="match status" value="1"/>
</dbReference>
<keyword evidence="7" id="KW-0902">Two-component regulatory system</keyword>
<evidence type="ECO:0000256" key="2">
    <source>
        <dbReference type="ARBA" id="ARBA00004370"/>
    </source>
</evidence>
<evidence type="ECO:0000256" key="1">
    <source>
        <dbReference type="ARBA" id="ARBA00000085"/>
    </source>
</evidence>
<keyword evidence="13" id="KW-1185">Reference proteome</keyword>
<dbReference type="SMART" id="SM00387">
    <property type="entry name" value="HATPase_c"/>
    <property type="match status" value="1"/>
</dbReference>
<evidence type="ECO:0000256" key="3">
    <source>
        <dbReference type="ARBA" id="ARBA00012438"/>
    </source>
</evidence>
<evidence type="ECO:0000256" key="8">
    <source>
        <dbReference type="ARBA" id="ARBA00023136"/>
    </source>
</evidence>
<proteinExistence type="predicted"/>
<dbReference type="CDD" id="cd00075">
    <property type="entry name" value="HATPase"/>
    <property type="match status" value="1"/>
</dbReference>
<evidence type="ECO:0000256" key="6">
    <source>
        <dbReference type="ARBA" id="ARBA00022777"/>
    </source>
</evidence>
<feature type="domain" description="Histidine kinase" evidence="11">
    <location>
        <begin position="348"/>
        <end position="565"/>
    </location>
</feature>
<keyword evidence="8 10" id="KW-0472">Membrane</keyword>
<dbReference type="RefSeq" id="WP_115310722.1">
    <property type="nucleotide sequence ID" value="NZ_UHIO01000001.1"/>
</dbReference>
<keyword evidence="5 12" id="KW-0808">Transferase</keyword>
<dbReference type="EMBL" id="UHIO01000001">
    <property type="protein sequence ID" value="SUP44326.1"/>
    <property type="molecule type" value="Genomic_DNA"/>
</dbReference>